<dbReference type="GO" id="GO:0005524">
    <property type="term" value="F:ATP binding"/>
    <property type="evidence" value="ECO:0007669"/>
    <property type="project" value="InterPro"/>
</dbReference>
<dbReference type="InterPro" id="IPR003439">
    <property type="entry name" value="ABC_transporter-like_ATP-bd"/>
</dbReference>
<organism evidence="4 5">
    <name type="scientific">Papaver somniferum</name>
    <name type="common">Opium poppy</name>
    <dbReference type="NCBI Taxonomy" id="3469"/>
    <lineage>
        <taxon>Eukaryota</taxon>
        <taxon>Viridiplantae</taxon>
        <taxon>Streptophyta</taxon>
        <taxon>Embryophyta</taxon>
        <taxon>Tracheophyta</taxon>
        <taxon>Spermatophyta</taxon>
        <taxon>Magnoliopsida</taxon>
        <taxon>Ranunculales</taxon>
        <taxon>Papaveraceae</taxon>
        <taxon>Papaveroideae</taxon>
        <taxon>Papaver</taxon>
    </lineage>
</organism>
<dbReference type="STRING" id="3469.A0A4Y7J1K2"/>
<keyword evidence="1" id="KW-0813">Transport</keyword>
<evidence type="ECO:0000256" key="2">
    <source>
        <dbReference type="ARBA" id="ARBA00022737"/>
    </source>
</evidence>
<dbReference type="GO" id="GO:0005743">
    <property type="term" value="C:mitochondrial inner membrane"/>
    <property type="evidence" value="ECO:0007669"/>
    <property type="project" value="TreeGrafter"/>
</dbReference>
<evidence type="ECO:0000313" key="5">
    <source>
        <dbReference type="Proteomes" id="UP000316621"/>
    </source>
</evidence>
<dbReference type="GO" id="GO:0016887">
    <property type="term" value="F:ATP hydrolysis activity"/>
    <property type="evidence" value="ECO:0007669"/>
    <property type="project" value="InterPro"/>
</dbReference>
<dbReference type="GO" id="GO:0090374">
    <property type="term" value="P:oligopeptide export from mitochondrion"/>
    <property type="evidence" value="ECO:0007669"/>
    <property type="project" value="TreeGrafter"/>
</dbReference>
<dbReference type="InterPro" id="IPR027417">
    <property type="entry name" value="P-loop_NTPase"/>
</dbReference>
<dbReference type="EMBL" id="CM010717">
    <property type="protein sequence ID" value="RZC53535.1"/>
    <property type="molecule type" value="Genomic_DNA"/>
</dbReference>
<dbReference type="PANTHER" id="PTHR43394">
    <property type="entry name" value="ATP-DEPENDENT PERMEASE MDL1, MITOCHONDRIAL"/>
    <property type="match status" value="1"/>
</dbReference>
<evidence type="ECO:0000259" key="3">
    <source>
        <dbReference type="Pfam" id="PF00005"/>
    </source>
</evidence>
<dbReference type="GO" id="GO:0015421">
    <property type="term" value="F:ABC-type oligopeptide transporter activity"/>
    <property type="evidence" value="ECO:0007669"/>
    <property type="project" value="TreeGrafter"/>
</dbReference>
<dbReference type="InterPro" id="IPR039421">
    <property type="entry name" value="Type_1_exporter"/>
</dbReference>
<dbReference type="Pfam" id="PF00005">
    <property type="entry name" value="ABC_tran"/>
    <property type="match status" value="1"/>
</dbReference>
<dbReference type="Proteomes" id="UP000316621">
    <property type="component" value="Chromosome 3"/>
</dbReference>
<dbReference type="Gramene" id="RZC53535">
    <property type="protein sequence ID" value="RZC53535"/>
    <property type="gene ID" value="C5167_012396"/>
</dbReference>
<dbReference type="Gene3D" id="3.40.50.300">
    <property type="entry name" value="P-loop containing nucleotide triphosphate hydrolases"/>
    <property type="match status" value="1"/>
</dbReference>
<proteinExistence type="predicted"/>
<protein>
    <recommendedName>
        <fullName evidence="3">ABC transporter domain-containing protein</fullName>
    </recommendedName>
</protein>
<dbReference type="OMA" id="RPEPFFV"/>
<feature type="domain" description="ABC transporter" evidence="3">
    <location>
        <begin position="17"/>
        <end position="60"/>
    </location>
</feature>
<dbReference type="AlphaFoldDB" id="A0A4Y7J1K2"/>
<dbReference type="PANTHER" id="PTHR43394:SF11">
    <property type="entry name" value="ATP-BINDING CASSETTE TRANSPORTER"/>
    <property type="match status" value="1"/>
</dbReference>
<accession>A0A4Y7J1K2</accession>
<dbReference type="SUPFAM" id="SSF52540">
    <property type="entry name" value="P-loop containing nucleoside triphosphate hydrolases"/>
    <property type="match status" value="1"/>
</dbReference>
<sequence length="124" mass="13597">MINAAGAANAHDFVVALHDGYDTFCGDRGIQLSCGQKQRIAIARALLKNPKVLLLDEATSALDTQNEKDVQEALYHLIENRTTVVVTHRLSKQGQVVEKGSHSVLMDKGPNGHYYSLVDLQRAN</sequence>
<gene>
    <name evidence="4" type="ORF">C5167_012396</name>
</gene>
<name>A0A4Y7J1K2_PAPSO</name>
<evidence type="ECO:0000313" key="4">
    <source>
        <dbReference type="EMBL" id="RZC53535.1"/>
    </source>
</evidence>
<evidence type="ECO:0000256" key="1">
    <source>
        <dbReference type="ARBA" id="ARBA00022448"/>
    </source>
</evidence>
<keyword evidence="5" id="KW-1185">Reference proteome</keyword>
<reference evidence="4 5" key="1">
    <citation type="journal article" date="2018" name="Science">
        <title>The opium poppy genome and morphinan production.</title>
        <authorList>
            <person name="Guo L."/>
            <person name="Winzer T."/>
            <person name="Yang X."/>
            <person name="Li Y."/>
            <person name="Ning Z."/>
            <person name="He Z."/>
            <person name="Teodor R."/>
            <person name="Lu Y."/>
            <person name="Bowser T.A."/>
            <person name="Graham I.A."/>
            <person name="Ye K."/>
        </authorList>
    </citation>
    <scope>NUCLEOTIDE SEQUENCE [LARGE SCALE GENOMIC DNA]</scope>
    <source>
        <strain evidence="5">cv. HN1</strain>
        <tissue evidence="4">Leaves</tissue>
    </source>
</reference>
<keyword evidence="2" id="KW-0677">Repeat</keyword>